<evidence type="ECO:0000313" key="4">
    <source>
        <dbReference type="EMBL" id="MDJ1112961.1"/>
    </source>
</evidence>
<dbReference type="EMBL" id="JASJND010000001">
    <property type="protein sequence ID" value="MDJ1112961.1"/>
    <property type="molecule type" value="Genomic_DNA"/>
</dbReference>
<name>A0ABT6Z9X0_9MICO</name>
<dbReference type="GO" id="GO:0016757">
    <property type="term" value="F:glycosyltransferase activity"/>
    <property type="evidence" value="ECO:0007669"/>
    <property type="project" value="UniProtKB-KW"/>
</dbReference>
<dbReference type="SUPFAM" id="SSF53271">
    <property type="entry name" value="PRTase-like"/>
    <property type="match status" value="1"/>
</dbReference>
<sequence>MRSSGLRSALQEALSIVFPTWCAGCDAVDVLLCDACATALLPRAERRTLDGGLEVWSGIRFEGVAARALRAYKEDGRTALAVPLAAALAATPDLAADAAVAVPPSRASLRRRGFAPVELVARRAGIPLVPVLRWVRRPDDQRGLTRVERAANLAGALAASRCEGLRVVLVDDVVTSGATLTAAASALRSAGAIVLGARTVASTPRHTERVGNSSEREGDIAQAEHYRGGTQGEPQVRP</sequence>
<dbReference type="PANTHER" id="PTHR47505">
    <property type="entry name" value="DNA UTILIZATION PROTEIN YHGH"/>
    <property type="match status" value="1"/>
</dbReference>
<organism evidence="4 5">
    <name type="scientific">Microbacterium dauci</name>
    <dbReference type="NCBI Taxonomy" id="3048008"/>
    <lineage>
        <taxon>Bacteria</taxon>
        <taxon>Bacillati</taxon>
        <taxon>Actinomycetota</taxon>
        <taxon>Actinomycetes</taxon>
        <taxon>Micrococcales</taxon>
        <taxon>Microbacteriaceae</taxon>
        <taxon>Microbacterium</taxon>
    </lineage>
</organism>
<evidence type="ECO:0000259" key="3">
    <source>
        <dbReference type="Pfam" id="PF00156"/>
    </source>
</evidence>
<dbReference type="PANTHER" id="PTHR47505:SF1">
    <property type="entry name" value="DNA UTILIZATION PROTEIN YHGH"/>
    <property type="match status" value="1"/>
</dbReference>
<dbReference type="InterPro" id="IPR051910">
    <property type="entry name" value="ComF/GntX_DNA_util-trans"/>
</dbReference>
<evidence type="ECO:0000313" key="5">
    <source>
        <dbReference type="Proteomes" id="UP001321481"/>
    </source>
</evidence>
<keyword evidence="4" id="KW-0808">Transferase</keyword>
<proteinExistence type="inferred from homology"/>
<feature type="region of interest" description="Disordered" evidence="2">
    <location>
        <begin position="203"/>
        <end position="238"/>
    </location>
</feature>
<protein>
    <submittedName>
        <fullName evidence="4">Phosphoribosyltransferase family protein</fullName>
    </submittedName>
</protein>
<evidence type="ECO:0000256" key="2">
    <source>
        <dbReference type="SAM" id="MobiDB-lite"/>
    </source>
</evidence>
<gene>
    <name evidence="4" type="ORF">QNI14_00685</name>
</gene>
<accession>A0ABT6Z9X0</accession>
<reference evidence="4 5" key="1">
    <citation type="submission" date="2023-05" db="EMBL/GenBank/DDBJ databases">
        <title>Microbacterium dauci sp.nov., Isolated from Carrot Rhizosphere Soil.</title>
        <authorList>
            <person name="Xiao Z."/>
            <person name="Zheng J."/>
        </authorList>
    </citation>
    <scope>NUCLEOTIDE SEQUENCE [LARGE SCALE GENOMIC DNA]</scope>
    <source>
        <strain evidence="4 5">LX3-4</strain>
    </source>
</reference>
<keyword evidence="4" id="KW-0328">Glycosyltransferase</keyword>
<comment type="similarity">
    <text evidence="1">Belongs to the ComF/GntX family.</text>
</comment>
<keyword evidence="5" id="KW-1185">Reference proteome</keyword>
<dbReference type="InterPro" id="IPR029057">
    <property type="entry name" value="PRTase-like"/>
</dbReference>
<dbReference type="InterPro" id="IPR000836">
    <property type="entry name" value="PRTase_dom"/>
</dbReference>
<feature type="compositionally biased region" description="Basic and acidic residues" evidence="2">
    <location>
        <begin position="205"/>
        <end position="227"/>
    </location>
</feature>
<evidence type="ECO:0000256" key="1">
    <source>
        <dbReference type="ARBA" id="ARBA00008007"/>
    </source>
</evidence>
<dbReference type="Proteomes" id="UP001321481">
    <property type="component" value="Unassembled WGS sequence"/>
</dbReference>
<feature type="domain" description="Phosphoribosyltransferase" evidence="3">
    <location>
        <begin position="110"/>
        <end position="209"/>
    </location>
</feature>
<comment type="caution">
    <text evidence="4">The sequence shown here is derived from an EMBL/GenBank/DDBJ whole genome shotgun (WGS) entry which is preliminary data.</text>
</comment>
<dbReference type="Pfam" id="PF00156">
    <property type="entry name" value="Pribosyltran"/>
    <property type="match status" value="1"/>
</dbReference>
<dbReference type="Gene3D" id="3.40.50.2020">
    <property type="match status" value="1"/>
</dbReference>
<dbReference type="RefSeq" id="WP_283714266.1">
    <property type="nucleotide sequence ID" value="NZ_JASJND010000001.1"/>
</dbReference>